<dbReference type="RefSeq" id="WP_089247186.1">
    <property type="nucleotide sequence ID" value="NZ_FZOW01000007.1"/>
</dbReference>
<dbReference type="AlphaFoldDB" id="A0A239IXI2"/>
<protein>
    <submittedName>
        <fullName evidence="5">Regulatory protein, luxR family</fullName>
    </submittedName>
</protein>
<feature type="domain" description="HTH luxR-type" evidence="4">
    <location>
        <begin position="192"/>
        <end position="257"/>
    </location>
</feature>
<evidence type="ECO:0000256" key="2">
    <source>
        <dbReference type="ARBA" id="ARBA00023125"/>
    </source>
</evidence>
<keyword evidence="2" id="KW-0238">DNA-binding</keyword>
<proteinExistence type="predicted"/>
<organism evidence="5 6">
    <name type="scientific">Rhodococcoides kyotonense</name>
    <dbReference type="NCBI Taxonomy" id="398843"/>
    <lineage>
        <taxon>Bacteria</taxon>
        <taxon>Bacillati</taxon>
        <taxon>Actinomycetota</taxon>
        <taxon>Actinomycetes</taxon>
        <taxon>Mycobacteriales</taxon>
        <taxon>Nocardiaceae</taxon>
        <taxon>Rhodococcoides</taxon>
    </lineage>
</organism>
<dbReference type="Proteomes" id="UP000198327">
    <property type="component" value="Unassembled WGS sequence"/>
</dbReference>
<dbReference type="GO" id="GO:0003677">
    <property type="term" value="F:DNA binding"/>
    <property type="evidence" value="ECO:0007669"/>
    <property type="project" value="UniProtKB-KW"/>
</dbReference>
<dbReference type="SMART" id="SM00421">
    <property type="entry name" value="HTH_LUXR"/>
    <property type="match status" value="1"/>
</dbReference>
<gene>
    <name evidence="5" type="ORF">SAMN05421642_107227</name>
</gene>
<evidence type="ECO:0000313" key="6">
    <source>
        <dbReference type="Proteomes" id="UP000198327"/>
    </source>
</evidence>
<keyword evidence="1" id="KW-0805">Transcription regulation</keyword>
<dbReference type="Gene3D" id="1.10.10.10">
    <property type="entry name" value="Winged helix-like DNA-binding domain superfamily/Winged helix DNA-binding domain"/>
    <property type="match status" value="1"/>
</dbReference>
<accession>A0A239IXI2</accession>
<dbReference type="PRINTS" id="PR00038">
    <property type="entry name" value="HTHLUXR"/>
</dbReference>
<dbReference type="OrthoDB" id="4456147at2"/>
<sequence>MRSSVPEATPSWQDTLSPEHLRRILGVLDVCRTSSGGTRFKENLVDAIATIFDVRDVTFFFGATYPTVFADPAPLLTGAAEPLLHEYQERWRDKDVFALPQARRTLTDDGFATLDDLARLPVPQKSYVEDYLAPHGMGTASAMHLRFADGEALVGMFDRERYWNVGDLTAMRLLAGHLRASSRSVVIGEDITIDPLSGLTPRQIEVAELISDGLTNAQIAAELTLTEMTVKKYVSRIFETTGLRNRAALTASMLRRNGLVTH</sequence>
<dbReference type="InterPro" id="IPR016032">
    <property type="entry name" value="Sig_transdc_resp-reg_C-effctor"/>
</dbReference>
<dbReference type="InterPro" id="IPR000792">
    <property type="entry name" value="Tscrpt_reg_LuxR_C"/>
</dbReference>
<dbReference type="CDD" id="cd06170">
    <property type="entry name" value="LuxR_C_like"/>
    <property type="match status" value="1"/>
</dbReference>
<dbReference type="PANTHER" id="PTHR44688:SF16">
    <property type="entry name" value="DNA-BINDING TRANSCRIPTIONAL ACTIVATOR DEVR_DOSR"/>
    <property type="match status" value="1"/>
</dbReference>
<dbReference type="InterPro" id="IPR036388">
    <property type="entry name" value="WH-like_DNA-bd_sf"/>
</dbReference>
<keyword evidence="3" id="KW-0804">Transcription</keyword>
<dbReference type="PANTHER" id="PTHR44688">
    <property type="entry name" value="DNA-BINDING TRANSCRIPTIONAL ACTIVATOR DEVR_DOSR"/>
    <property type="match status" value="1"/>
</dbReference>
<reference evidence="6" key="1">
    <citation type="submission" date="2017-06" db="EMBL/GenBank/DDBJ databases">
        <authorList>
            <person name="Varghese N."/>
            <person name="Submissions S."/>
        </authorList>
    </citation>
    <scope>NUCLEOTIDE SEQUENCE [LARGE SCALE GENOMIC DNA]</scope>
    <source>
        <strain evidence="6">JCM 23211</strain>
    </source>
</reference>
<evidence type="ECO:0000313" key="5">
    <source>
        <dbReference type="EMBL" id="SNS97114.1"/>
    </source>
</evidence>
<dbReference type="Pfam" id="PF00196">
    <property type="entry name" value="GerE"/>
    <property type="match status" value="1"/>
</dbReference>
<name>A0A239IXI2_9NOCA</name>
<keyword evidence="6" id="KW-1185">Reference proteome</keyword>
<evidence type="ECO:0000256" key="3">
    <source>
        <dbReference type="ARBA" id="ARBA00023163"/>
    </source>
</evidence>
<dbReference type="EMBL" id="FZOW01000007">
    <property type="protein sequence ID" value="SNS97114.1"/>
    <property type="molecule type" value="Genomic_DNA"/>
</dbReference>
<evidence type="ECO:0000256" key="1">
    <source>
        <dbReference type="ARBA" id="ARBA00023015"/>
    </source>
</evidence>
<dbReference type="STRING" id="398843.A3K89_10310"/>
<evidence type="ECO:0000259" key="4">
    <source>
        <dbReference type="PROSITE" id="PS50043"/>
    </source>
</evidence>
<dbReference type="SUPFAM" id="SSF46894">
    <property type="entry name" value="C-terminal effector domain of the bipartite response regulators"/>
    <property type="match status" value="1"/>
</dbReference>
<dbReference type="GO" id="GO:0006355">
    <property type="term" value="P:regulation of DNA-templated transcription"/>
    <property type="evidence" value="ECO:0007669"/>
    <property type="project" value="InterPro"/>
</dbReference>
<dbReference type="PROSITE" id="PS50043">
    <property type="entry name" value="HTH_LUXR_2"/>
    <property type="match status" value="1"/>
</dbReference>